<dbReference type="AlphaFoldDB" id="A0A2A6BXL8"/>
<evidence type="ECO:0000313" key="1">
    <source>
        <dbReference type="EnsemblMetazoa" id="PPA05056.1"/>
    </source>
</evidence>
<dbReference type="SUPFAM" id="SSF57414">
    <property type="entry name" value="Hairpin loop containing domain-like"/>
    <property type="match status" value="1"/>
</dbReference>
<protein>
    <submittedName>
        <fullName evidence="1">Apple domain-containing protein</fullName>
    </submittedName>
</protein>
<keyword evidence="2" id="KW-1185">Reference proteome</keyword>
<name>A0A2A6BXL8_PRIPA</name>
<dbReference type="PROSITE" id="PS50948">
    <property type="entry name" value="PAN"/>
    <property type="match status" value="1"/>
</dbReference>
<accession>A0A8R1U577</accession>
<evidence type="ECO:0000313" key="2">
    <source>
        <dbReference type="Proteomes" id="UP000005239"/>
    </source>
</evidence>
<organism evidence="1 2">
    <name type="scientific">Pristionchus pacificus</name>
    <name type="common">Parasitic nematode worm</name>
    <dbReference type="NCBI Taxonomy" id="54126"/>
    <lineage>
        <taxon>Eukaryota</taxon>
        <taxon>Metazoa</taxon>
        <taxon>Ecdysozoa</taxon>
        <taxon>Nematoda</taxon>
        <taxon>Chromadorea</taxon>
        <taxon>Rhabditida</taxon>
        <taxon>Rhabditina</taxon>
        <taxon>Diplogasteromorpha</taxon>
        <taxon>Diplogasteroidea</taxon>
        <taxon>Neodiplogasteridae</taxon>
        <taxon>Pristionchus</taxon>
    </lineage>
</organism>
<accession>A0A2A6BXL8</accession>
<gene>
    <name evidence="1" type="primary">WBGene00094610</name>
</gene>
<reference evidence="2" key="1">
    <citation type="journal article" date="2008" name="Nat. Genet.">
        <title>The Pristionchus pacificus genome provides a unique perspective on nematode lifestyle and parasitism.</title>
        <authorList>
            <person name="Dieterich C."/>
            <person name="Clifton S.W."/>
            <person name="Schuster L.N."/>
            <person name="Chinwalla A."/>
            <person name="Delehaunty K."/>
            <person name="Dinkelacker I."/>
            <person name="Fulton L."/>
            <person name="Fulton R."/>
            <person name="Godfrey J."/>
            <person name="Minx P."/>
            <person name="Mitreva M."/>
            <person name="Roeseler W."/>
            <person name="Tian H."/>
            <person name="Witte H."/>
            <person name="Yang S.P."/>
            <person name="Wilson R.K."/>
            <person name="Sommer R.J."/>
        </authorList>
    </citation>
    <scope>NUCLEOTIDE SEQUENCE [LARGE SCALE GENOMIC DNA]</scope>
    <source>
        <strain evidence="2">PS312</strain>
    </source>
</reference>
<dbReference type="Proteomes" id="UP000005239">
    <property type="component" value="Unassembled WGS sequence"/>
</dbReference>
<reference evidence="1" key="2">
    <citation type="submission" date="2022-06" db="UniProtKB">
        <authorList>
            <consortium name="EnsemblMetazoa"/>
        </authorList>
    </citation>
    <scope>IDENTIFICATION</scope>
    <source>
        <strain evidence="1">PS312</strain>
    </source>
</reference>
<dbReference type="EnsemblMetazoa" id="PPA05056.1">
    <property type="protein sequence ID" value="PPA05056.1"/>
    <property type="gene ID" value="WBGene00094610"/>
</dbReference>
<dbReference type="InterPro" id="IPR003609">
    <property type="entry name" value="Pan_app"/>
</dbReference>
<proteinExistence type="predicted"/>
<sequence>MSNHPLPSHTLAAPLHPPNRFDYIDGPPFLRSPITMSKSILSTGLTCFLPEITTTPRVGYGSLRTDTREDCEAKCETDAVVNALCISFAFSQSQGLCVFQNANAVDGRMPLCAKIASYTRPVAILFKSMREACVPRANEHGCWATSLSFTQPERRRRTAAVCTRLPNQRRLVFNFDEH</sequence>